<reference evidence="2 3" key="1">
    <citation type="journal article" date="2018" name="Gigascience">
        <title>Genomes of trombidid mites reveal novel predicted allergens and laterally-transferred genes associated with secondary metabolism.</title>
        <authorList>
            <person name="Dong X."/>
            <person name="Chaisiri K."/>
            <person name="Xia D."/>
            <person name="Armstrong S.D."/>
            <person name="Fang Y."/>
            <person name="Donnelly M.J."/>
            <person name="Kadowaki T."/>
            <person name="McGarry J.W."/>
            <person name="Darby A.C."/>
            <person name="Makepeace B.L."/>
        </authorList>
    </citation>
    <scope>NUCLEOTIDE SEQUENCE [LARGE SCALE GENOMIC DNA]</scope>
    <source>
        <strain evidence="2">UoL-UT</strain>
    </source>
</reference>
<proteinExistence type="predicted"/>
<evidence type="ECO:0000259" key="1">
    <source>
        <dbReference type="Pfam" id="PF01565"/>
    </source>
</evidence>
<gene>
    <name evidence="2" type="ORF">B4U80_13847</name>
</gene>
<dbReference type="PANTHER" id="PTHR32448">
    <property type="entry name" value="OS08G0158400 PROTEIN"/>
    <property type="match status" value="1"/>
</dbReference>
<feature type="domain" description="FAD linked oxidase N-terminal" evidence="1">
    <location>
        <begin position="19"/>
        <end position="140"/>
    </location>
</feature>
<dbReference type="SUPFAM" id="SSF56176">
    <property type="entry name" value="FAD-binding/transporter-associated domain-like"/>
    <property type="match status" value="1"/>
</dbReference>
<dbReference type="AlphaFoldDB" id="A0A443SB80"/>
<sequence length="200" mass="22569">MVATTSGTIIKPEGFIVCNEVDVQIAIKCAKNCKTHLAIKSGEHSFESYFLGLNSSWDIDLSKLNKINVNYVEETVTIEGGVTLYQVIKCLKKRNYFTPSICKTISVSGMSMGREIGIVGLKYELTLDKLEEMKIVTADEKKHPKVLDDNFAYLAHNRKLVTVISYHGICINTLYSFIPKLIRNIISFQLSFNQVVMMFL</sequence>
<dbReference type="Proteomes" id="UP000288716">
    <property type="component" value="Unassembled WGS sequence"/>
</dbReference>
<dbReference type="OrthoDB" id="407275at2759"/>
<dbReference type="InterPro" id="IPR016169">
    <property type="entry name" value="FAD-bd_PCMH_sub2"/>
</dbReference>
<dbReference type="STRING" id="299467.A0A443SB80"/>
<keyword evidence="3" id="KW-1185">Reference proteome</keyword>
<dbReference type="Gene3D" id="3.30.465.10">
    <property type="match status" value="1"/>
</dbReference>
<accession>A0A443SB80</accession>
<evidence type="ECO:0000313" key="3">
    <source>
        <dbReference type="Proteomes" id="UP000288716"/>
    </source>
</evidence>
<evidence type="ECO:0000313" key="2">
    <source>
        <dbReference type="EMBL" id="RWS24821.1"/>
    </source>
</evidence>
<dbReference type="Pfam" id="PF01565">
    <property type="entry name" value="FAD_binding_4"/>
    <property type="match status" value="1"/>
</dbReference>
<protein>
    <submittedName>
        <fullName evidence="2">FAD-binding dehydrogenase-like protein</fullName>
    </submittedName>
</protein>
<dbReference type="InterPro" id="IPR036318">
    <property type="entry name" value="FAD-bd_PCMH-like_sf"/>
</dbReference>
<dbReference type="InterPro" id="IPR006094">
    <property type="entry name" value="Oxid_FAD_bind_N"/>
</dbReference>
<dbReference type="EMBL" id="NCKV01004361">
    <property type="protein sequence ID" value="RWS24821.1"/>
    <property type="molecule type" value="Genomic_DNA"/>
</dbReference>
<organism evidence="2 3">
    <name type="scientific">Leptotrombidium deliense</name>
    <dbReference type="NCBI Taxonomy" id="299467"/>
    <lineage>
        <taxon>Eukaryota</taxon>
        <taxon>Metazoa</taxon>
        <taxon>Ecdysozoa</taxon>
        <taxon>Arthropoda</taxon>
        <taxon>Chelicerata</taxon>
        <taxon>Arachnida</taxon>
        <taxon>Acari</taxon>
        <taxon>Acariformes</taxon>
        <taxon>Trombidiformes</taxon>
        <taxon>Prostigmata</taxon>
        <taxon>Anystina</taxon>
        <taxon>Parasitengona</taxon>
        <taxon>Trombiculoidea</taxon>
        <taxon>Trombiculidae</taxon>
        <taxon>Leptotrombidium</taxon>
    </lineage>
</organism>
<name>A0A443SB80_9ACAR</name>
<dbReference type="GO" id="GO:0050660">
    <property type="term" value="F:flavin adenine dinucleotide binding"/>
    <property type="evidence" value="ECO:0007669"/>
    <property type="project" value="InterPro"/>
</dbReference>
<dbReference type="VEuPathDB" id="VectorBase:LDEU007219"/>
<comment type="caution">
    <text evidence="2">The sequence shown here is derived from an EMBL/GenBank/DDBJ whole genome shotgun (WGS) entry which is preliminary data.</text>
</comment>